<evidence type="ECO:0000313" key="4">
    <source>
        <dbReference type="Proteomes" id="UP001304419"/>
    </source>
</evidence>
<evidence type="ECO:0000313" key="2">
    <source>
        <dbReference type="EMBL" id="WOX29504.1"/>
    </source>
</evidence>
<sequence>MLTVRSSLRLPRLKQFWFTPLYLMWTAPAWAAVYSMDFPVRLNNAEVGQVSASVDGYDLKSVSAMQLKENLQSVLSKDVLDWLSSLEEHEVTLDMLQAKGITLDLKAQDLTIDMSLAEAAMATDTLSYGRKKYFEQPTQEARWALLNNLNLNHERSDNNQNYHSQFEWLINANVGGSNGINMHSSVFWESGSTEQSHVYRGDTAVFYDQPEKPRRFTLGDTQSSNNGHLSGAPLAGFKVASAYSKLQPQRKITPGNSQQFMLPRPATLEIFINEFLISRVRLKAGRYDLNDLPLTSGINNIHVVATYANGETQHFHFTSHYNSRLLAQGVSDYSLAVGFLSVVDDGRYHYDDDALLSGSYEYGVTDKLSLGVNGAAHPQGQVFGSITTFSSPLGNVSLRYSQSKTSDISGNAFSIETEHSIFGHGNYGSPNLRLGYEIMEDFSNSPWLEEVTLSNNKRAFADYSYIINDHIDFTLNATRQVNNEDLVTKNLSAELNFRYEGARVRVGYNHNVSDDPRVVSENQFVLNFTWNHYNRQDNVRTRAQYNNRSKVASVSYAKTNNNYVNDYGYELRAEKGSGYRQEQLKASHTNAFFRADMTASNYTRSQFMSDSSASVNLSSSIGFADGHFGMGATTTTPFAVVTKHKTLKNNDVLVNVDRFGRAQNQPTQHIGALIDLGTGYTNYQFNIDVPNAPLGYDWGPGTYKLVGGANTGHHIQVGSDLSYTVIGTVVDEQGTPIALGRGQVIRQSSAGDSDNAPINRTFFTNRVGRFVVEGISTGSYLIEINDIVGRFTVNDGEKRFIKIGTITLEQAQLQGDPNK</sequence>
<dbReference type="EMBL" id="WEIA01000009">
    <property type="protein sequence ID" value="NLR22579.1"/>
    <property type="molecule type" value="Genomic_DNA"/>
</dbReference>
<keyword evidence="4" id="KW-1185">Reference proteome</keyword>
<reference evidence="1" key="1">
    <citation type="submission" date="2019-10" db="EMBL/GenBank/DDBJ databases">
        <authorList>
            <person name="Paulsen S."/>
        </authorList>
    </citation>
    <scope>NUCLEOTIDE SEQUENCE</scope>
    <source>
        <strain evidence="1">LMG 19692</strain>
    </source>
</reference>
<evidence type="ECO:0000313" key="3">
    <source>
        <dbReference type="Proteomes" id="UP000646877"/>
    </source>
</evidence>
<evidence type="ECO:0000313" key="1">
    <source>
        <dbReference type="EMBL" id="NLR22579.1"/>
    </source>
</evidence>
<reference evidence="2 4" key="2">
    <citation type="submission" date="2023-10" db="EMBL/GenBank/DDBJ databases">
        <title>To unveil natural product biosynthetic capacity in Pseudoalteromonas.</title>
        <authorList>
            <person name="Wang J."/>
        </authorList>
    </citation>
    <scope>NUCLEOTIDE SEQUENCE [LARGE SCALE GENOMIC DNA]</scope>
    <source>
        <strain evidence="2 4">DSM 15914</strain>
    </source>
</reference>
<dbReference type="Pfam" id="PF00577">
    <property type="entry name" value="Usher"/>
    <property type="match status" value="1"/>
</dbReference>
<dbReference type="InterPro" id="IPR000015">
    <property type="entry name" value="Fimb_usher"/>
</dbReference>
<dbReference type="GO" id="GO:0009297">
    <property type="term" value="P:pilus assembly"/>
    <property type="evidence" value="ECO:0007669"/>
    <property type="project" value="InterPro"/>
</dbReference>
<accession>A0A8I2KMC7</accession>
<dbReference type="GO" id="GO:0015473">
    <property type="term" value="F:fimbrial usher porin activity"/>
    <property type="evidence" value="ECO:0007669"/>
    <property type="project" value="InterPro"/>
</dbReference>
<name>A0A8I2KMC7_9GAMM</name>
<dbReference type="Proteomes" id="UP001304419">
    <property type="component" value="Chromosome 1"/>
</dbReference>
<dbReference type="EMBL" id="CP137578">
    <property type="protein sequence ID" value="WOX29504.1"/>
    <property type="molecule type" value="Genomic_DNA"/>
</dbReference>
<dbReference type="PANTHER" id="PTHR30451">
    <property type="entry name" value="OUTER MEMBRANE USHER PROTEIN"/>
    <property type="match status" value="1"/>
</dbReference>
<dbReference type="Proteomes" id="UP000646877">
    <property type="component" value="Unassembled WGS sequence"/>
</dbReference>
<proteinExistence type="predicted"/>
<dbReference type="PANTHER" id="PTHR30451:SF5">
    <property type="entry name" value="SLR0019 PROTEIN"/>
    <property type="match status" value="1"/>
</dbReference>
<dbReference type="Gene3D" id="2.60.40.3110">
    <property type="match status" value="1"/>
</dbReference>
<dbReference type="RefSeq" id="WP_039492024.1">
    <property type="nucleotide sequence ID" value="NZ_CBCSDF010000014.1"/>
</dbReference>
<dbReference type="AlphaFoldDB" id="A0A8I2KMC7"/>
<organism evidence="1 3">
    <name type="scientific">Pseudoalteromonas maricaloris</name>
    <dbReference type="NCBI Taxonomy" id="184924"/>
    <lineage>
        <taxon>Bacteria</taxon>
        <taxon>Pseudomonadati</taxon>
        <taxon>Pseudomonadota</taxon>
        <taxon>Gammaproteobacteria</taxon>
        <taxon>Alteromonadales</taxon>
        <taxon>Pseudoalteromonadaceae</taxon>
        <taxon>Pseudoalteromonas</taxon>
    </lineage>
</organism>
<gene>
    <name evidence="1" type="ORF">F9Y85_14960</name>
    <name evidence="2" type="ORF">R5H13_04365</name>
</gene>
<dbReference type="GO" id="GO:0009279">
    <property type="term" value="C:cell outer membrane"/>
    <property type="evidence" value="ECO:0007669"/>
    <property type="project" value="TreeGrafter"/>
</dbReference>
<protein>
    <submittedName>
        <fullName evidence="1">Fimbria/pilus outer membrane usher protein</fullName>
    </submittedName>
</protein>